<dbReference type="PANTHER" id="PTHR46969:SF1">
    <property type="entry name" value="BIFUNCTIONAL PROTEIN HLDE"/>
    <property type="match status" value="1"/>
</dbReference>
<dbReference type="Gene3D" id="3.40.50.620">
    <property type="entry name" value="HUPs"/>
    <property type="match status" value="1"/>
</dbReference>
<feature type="active site" evidence="12">
    <location>
        <position position="279"/>
    </location>
</feature>
<keyword evidence="9 12" id="KW-0511">Multifunctional enzyme</keyword>
<evidence type="ECO:0000256" key="10">
    <source>
        <dbReference type="ARBA" id="ARBA00023277"/>
    </source>
</evidence>
<dbReference type="Gene3D" id="3.40.1190.20">
    <property type="match status" value="1"/>
</dbReference>
<comment type="pathway">
    <text evidence="12">Nucleotide-sugar biosynthesis; ADP-L-glycero-beta-D-manno-heptose biosynthesis; ADP-L-glycero-beta-D-manno-heptose from D-glycero-beta-D-manno-heptose 7-phosphate: step 3/4.</text>
</comment>
<dbReference type="InterPro" id="IPR011913">
    <property type="entry name" value="RfaE_dom_I"/>
</dbReference>
<dbReference type="UniPathway" id="UPA00958"/>
<dbReference type="Proteomes" id="UP000307756">
    <property type="component" value="Unassembled WGS sequence"/>
</dbReference>
<dbReference type="EMBL" id="SWBM01000005">
    <property type="protein sequence ID" value="TKC15509.1"/>
    <property type="molecule type" value="Genomic_DNA"/>
</dbReference>
<name>A0A4U1CZT5_9BACI</name>
<dbReference type="UniPathway" id="UPA00356">
    <property type="reaction ID" value="UER00437"/>
</dbReference>
<dbReference type="SUPFAM" id="SSF53613">
    <property type="entry name" value="Ribokinase-like"/>
    <property type="match status" value="1"/>
</dbReference>
<dbReference type="GO" id="GO:0097171">
    <property type="term" value="P:ADP-L-glycero-beta-D-manno-heptose biosynthetic process"/>
    <property type="evidence" value="ECO:0007669"/>
    <property type="project" value="UniProtKB-UniPathway"/>
</dbReference>
<dbReference type="NCBIfam" id="TIGR02198">
    <property type="entry name" value="rfaE_dom_I"/>
    <property type="match status" value="1"/>
</dbReference>
<keyword evidence="5 12" id="KW-0548">Nucleotidyltransferase</keyword>
<comment type="catalytic activity">
    <reaction evidence="11 12">
        <text>D-glycero-beta-D-manno-heptose 1-phosphate + ATP + H(+) = ADP-D-glycero-beta-D-manno-heptose + diphosphate</text>
        <dbReference type="Rhea" id="RHEA:27465"/>
        <dbReference type="ChEBI" id="CHEBI:15378"/>
        <dbReference type="ChEBI" id="CHEBI:30616"/>
        <dbReference type="ChEBI" id="CHEBI:33019"/>
        <dbReference type="ChEBI" id="CHEBI:59967"/>
        <dbReference type="ChEBI" id="CHEBI:61593"/>
        <dbReference type="EC" id="2.7.7.70"/>
    </reaction>
</comment>
<dbReference type="AlphaFoldDB" id="A0A4U1CZT5"/>
<dbReference type="NCBIfam" id="TIGR00125">
    <property type="entry name" value="cyt_tran_rel"/>
    <property type="match status" value="1"/>
</dbReference>
<dbReference type="GO" id="GO:0033786">
    <property type="term" value="F:heptose-1-phosphate adenylyltransferase activity"/>
    <property type="evidence" value="ECO:0007669"/>
    <property type="project" value="UniProtKB-UniRule"/>
</dbReference>
<dbReference type="OrthoDB" id="9802794at2"/>
<dbReference type="EC" id="2.7.7.70" evidence="12"/>
<dbReference type="NCBIfam" id="TIGR02199">
    <property type="entry name" value="rfaE_dom_II"/>
    <property type="match status" value="1"/>
</dbReference>
<dbReference type="GO" id="GO:0009244">
    <property type="term" value="P:lipopolysaccharide core region biosynthetic process"/>
    <property type="evidence" value="ECO:0007669"/>
    <property type="project" value="UniProtKB-UniPathway"/>
</dbReference>
<comment type="similarity">
    <text evidence="12">In the C-terminal section; belongs to the cytidylyltransferase family.</text>
</comment>
<feature type="domain" description="Cytidyltransferase-like" evidence="14">
    <location>
        <begin position="359"/>
        <end position="454"/>
    </location>
</feature>
<dbReference type="InterPro" id="IPR011611">
    <property type="entry name" value="PfkB_dom"/>
</dbReference>
<keyword evidence="8 12" id="KW-0067">ATP-binding</keyword>
<dbReference type="GO" id="GO:0005524">
    <property type="term" value="F:ATP binding"/>
    <property type="evidence" value="ECO:0007669"/>
    <property type="project" value="UniProtKB-UniRule"/>
</dbReference>
<comment type="subunit">
    <text evidence="12">Homodimer.</text>
</comment>
<gene>
    <name evidence="15" type="primary">rfaE1</name>
    <name evidence="12" type="synonym">hldE</name>
    <name evidence="15" type="ORF">FA727_19010</name>
</gene>
<dbReference type="InterPro" id="IPR014729">
    <property type="entry name" value="Rossmann-like_a/b/a_fold"/>
</dbReference>
<evidence type="ECO:0000313" key="15">
    <source>
        <dbReference type="EMBL" id="TKC15509.1"/>
    </source>
</evidence>
<dbReference type="SUPFAM" id="SSF52374">
    <property type="entry name" value="Nucleotidylyl transferase"/>
    <property type="match status" value="1"/>
</dbReference>
<comment type="caution">
    <text evidence="15">The sequence shown here is derived from an EMBL/GenBank/DDBJ whole genome shotgun (WGS) entry which is preliminary data.</text>
</comment>
<organism evidence="15 16">
    <name type="scientific">Robertmurraya kyonggiensis</name>
    <dbReference type="NCBI Taxonomy" id="1037680"/>
    <lineage>
        <taxon>Bacteria</taxon>
        <taxon>Bacillati</taxon>
        <taxon>Bacillota</taxon>
        <taxon>Bacilli</taxon>
        <taxon>Bacillales</taxon>
        <taxon>Bacillaceae</taxon>
        <taxon>Robertmurraya</taxon>
    </lineage>
</organism>
<evidence type="ECO:0000256" key="2">
    <source>
        <dbReference type="ARBA" id="ARBA00003753"/>
    </source>
</evidence>
<dbReference type="RefSeq" id="WP_136833111.1">
    <property type="nucleotide sequence ID" value="NZ_SWBM01000005.1"/>
</dbReference>
<feature type="binding site" evidence="12">
    <location>
        <begin position="209"/>
        <end position="212"/>
    </location>
    <ligand>
        <name>ATP</name>
        <dbReference type="ChEBI" id="CHEBI:30616"/>
    </ligand>
</feature>
<evidence type="ECO:0000256" key="6">
    <source>
        <dbReference type="ARBA" id="ARBA00022741"/>
    </source>
</evidence>
<keyword evidence="10 12" id="KW-0119">Carbohydrate metabolism</keyword>
<comment type="pathway">
    <text evidence="3">Bacterial outer membrane biogenesis; LPS core biosynthesis.</text>
</comment>
<evidence type="ECO:0000256" key="1">
    <source>
        <dbReference type="ARBA" id="ARBA00002319"/>
    </source>
</evidence>
<dbReference type="InterPro" id="IPR002173">
    <property type="entry name" value="Carboh/pur_kinase_PfkB_CS"/>
</dbReference>
<reference evidence="15 16" key="1">
    <citation type="journal article" date="2011" name="J. Microbiol.">
        <title>Bacillus kyonggiensis sp. nov., isolated from soil of a lettuce field.</title>
        <authorList>
            <person name="Dong K."/>
            <person name="Lee S."/>
        </authorList>
    </citation>
    <scope>NUCLEOTIDE SEQUENCE [LARGE SCALE GENOMIC DNA]</scope>
    <source>
        <strain evidence="15 16">NB22</strain>
    </source>
</reference>
<evidence type="ECO:0000259" key="14">
    <source>
        <dbReference type="Pfam" id="PF01467"/>
    </source>
</evidence>
<sequence>MSQNLRSVVQIFREKIKGCQVLVIGDLMLDKYYFGDMKRISPEAPVPVVNMKEETKTLGGAANVANNLVHLGCQVSLAGIVGNDQGRDELLEMLEFKGVDVSGIFTDDRFTTTKTRIISGNQQVLRIDQEEQKEITDASLKQFEDWFSAKVNTKIYDAIIISDYGKGFCRKELCQFAIAFAKKKKIPIIIDPKGNDWGKYAEATMITPNLKELGDLLRKDLPNHDQIIHAYGPMLRNKYVLEYLLITRSEQGMSLIGAEEMFHIPTLAKEVFDVSGAGDTVISTLAALIGIGIPIHDAVRVANIAAGIVVGKVGTYAVHGDDLIEELEILNEEKNKIYFGKKYQSVINKWKSKGHSIIFTNGCFDLLHIGHATYLQNAKKMGDKLIIGLNSDESVKRLKGASRPIVHEHDRAKMLSFFEFIDAVIVFDEDTPENLIAEIRPDVLVKGGDYQAEAVLGKEYAGRVEILPFVDGYSTTTIIEKITN</sequence>
<evidence type="ECO:0000256" key="12">
    <source>
        <dbReference type="HAMAP-Rule" id="MF_01603"/>
    </source>
</evidence>
<dbReference type="CDD" id="cd01172">
    <property type="entry name" value="RfaE_like"/>
    <property type="match status" value="1"/>
</dbReference>
<keyword evidence="4 12" id="KW-0808">Transferase</keyword>
<dbReference type="Pfam" id="PF01467">
    <property type="entry name" value="CTP_transf_like"/>
    <property type="match status" value="1"/>
</dbReference>
<comment type="function">
    <text evidence="1 12">Catalyzes the phosphorylation of D-glycero-D-manno-heptose 7-phosphate at the C-1 position to selectively form D-glycero-beta-D-manno-heptose-1,7-bisphosphate.</text>
</comment>
<dbReference type="GO" id="GO:0033785">
    <property type="term" value="F:heptose 7-phosphate kinase activity"/>
    <property type="evidence" value="ECO:0007669"/>
    <property type="project" value="UniProtKB-UniRule"/>
</dbReference>
<dbReference type="Pfam" id="PF00294">
    <property type="entry name" value="PfkB"/>
    <property type="match status" value="1"/>
</dbReference>
<evidence type="ECO:0000256" key="7">
    <source>
        <dbReference type="ARBA" id="ARBA00022777"/>
    </source>
</evidence>
<evidence type="ECO:0000256" key="8">
    <source>
        <dbReference type="ARBA" id="ARBA00022840"/>
    </source>
</evidence>
<evidence type="ECO:0000256" key="4">
    <source>
        <dbReference type="ARBA" id="ARBA00022679"/>
    </source>
</evidence>
<dbReference type="HAMAP" id="MF_01603">
    <property type="entry name" value="HldE"/>
    <property type="match status" value="1"/>
</dbReference>
<keyword evidence="7 12" id="KW-0418">Kinase</keyword>
<evidence type="ECO:0000259" key="13">
    <source>
        <dbReference type="Pfam" id="PF00294"/>
    </source>
</evidence>
<dbReference type="InterPro" id="IPR011914">
    <property type="entry name" value="RfaE_dom_II"/>
</dbReference>
<comment type="similarity">
    <text evidence="12">In the N-terminal section; belongs to the carbohydrate kinase PfkB family.</text>
</comment>
<dbReference type="EC" id="2.7.1.167" evidence="12"/>
<comment type="pathway">
    <text evidence="12">Nucleotide-sugar biosynthesis; ADP-L-glycero-beta-D-manno-heptose biosynthesis; ADP-L-glycero-beta-D-manno-heptose from D-glycero-beta-D-manno-heptose 7-phosphate: step 1/4.</text>
</comment>
<proteinExistence type="inferred from homology"/>
<dbReference type="InterPro" id="IPR029056">
    <property type="entry name" value="Ribokinase-like"/>
</dbReference>
<dbReference type="InterPro" id="IPR004821">
    <property type="entry name" value="Cyt_trans-like"/>
</dbReference>
<feature type="domain" description="Carbohydrate kinase PfkB" evidence="13">
    <location>
        <begin position="21"/>
        <end position="316"/>
    </location>
</feature>
<evidence type="ECO:0000256" key="3">
    <source>
        <dbReference type="ARBA" id="ARBA00004713"/>
    </source>
</evidence>
<keyword evidence="16" id="KW-1185">Reference proteome</keyword>
<comment type="catalytic activity">
    <reaction evidence="12">
        <text>D-glycero-beta-D-manno-heptose 7-phosphate + ATP = D-glycero-beta-D-manno-heptose 1,7-bisphosphate + ADP + H(+)</text>
        <dbReference type="Rhea" id="RHEA:27473"/>
        <dbReference type="ChEBI" id="CHEBI:15378"/>
        <dbReference type="ChEBI" id="CHEBI:30616"/>
        <dbReference type="ChEBI" id="CHEBI:60204"/>
        <dbReference type="ChEBI" id="CHEBI:60208"/>
        <dbReference type="ChEBI" id="CHEBI:456216"/>
        <dbReference type="EC" id="2.7.1.167"/>
    </reaction>
</comment>
<evidence type="ECO:0000256" key="9">
    <source>
        <dbReference type="ARBA" id="ARBA00023268"/>
    </source>
</evidence>
<keyword evidence="6 12" id="KW-0547">Nucleotide-binding</keyword>
<comment type="function">
    <text evidence="2 12">Catalyzes the ADP transfer from ATP to D-glycero-beta-D-manno-heptose 1-phosphate, yielding ADP-D-glycero-beta-D-manno-heptose.</text>
</comment>
<dbReference type="FunFam" id="3.40.1190.20:FF:000002">
    <property type="entry name" value="Bifunctional protein HldE"/>
    <property type="match status" value="1"/>
</dbReference>
<feature type="region of interest" description="Ribokinase" evidence="12">
    <location>
        <begin position="1"/>
        <end position="329"/>
    </location>
</feature>
<dbReference type="GO" id="GO:0016773">
    <property type="term" value="F:phosphotransferase activity, alcohol group as acceptor"/>
    <property type="evidence" value="ECO:0007669"/>
    <property type="project" value="InterPro"/>
</dbReference>
<dbReference type="GO" id="GO:0005829">
    <property type="term" value="C:cytosol"/>
    <property type="evidence" value="ECO:0007669"/>
    <property type="project" value="TreeGrafter"/>
</dbReference>
<dbReference type="PROSITE" id="PS00583">
    <property type="entry name" value="PFKB_KINASES_1"/>
    <property type="match status" value="1"/>
</dbReference>
<evidence type="ECO:0000313" key="16">
    <source>
        <dbReference type="Proteomes" id="UP000307756"/>
    </source>
</evidence>
<accession>A0A4U1CZT5</accession>
<protein>
    <recommendedName>
        <fullName evidence="12">Bifunctional protein HldE</fullName>
    </recommendedName>
    <domain>
        <recommendedName>
            <fullName evidence="12">D-beta-D-heptose 7-phosphate kinase</fullName>
            <ecNumber evidence="12">2.7.1.167</ecNumber>
        </recommendedName>
        <alternativeName>
            <fullName evidence="12">D-beta-D-heptose 7-phosphotransferase</fullName>
        </alternativeName>
        <alternativeName>
            <fullName evidence="12">D-glycero-beta-D-manno-heptose-7-phosphate kinase</fullName>
        </alternativeName>
    </domain>
    <domain>
        <recommendedName>
            <fullName evidence="12">D-beta-D-heptose 1-phosphate adenylyltransferase</fullName>
            <ecNumber evidence="12">2.7.7.70</ecNumber>
        </recommendedName>
        <alternativeName>
            <fullName evidence="12">D-glycero-beta-D-manno-heptose 1-phosphate adenylyltransferase</fullName>
        </alternativeName>
    </domain>
</protein>
<evidence type="ECO:0000256" key="5">
    <source>
        <dbReference type="ARBA" id="ARBA00022695"/>
    </source>
</evidence>
<feature type="region of interest" description="Cytidylyltransferase" evidence="12">
    <location>
        <begin position="359"/>
        <end position="484"/>
    </location>
</feature>
<dbReference type="PANTHER" id="PTHR46969">
    <property type="entry name" value="BIFUNCTIONAL PROTEIN HLDE"/>
    <property type="match status" value="1"/>
</dbReference>
<evidence type="ECO:0000256" key="11">
    <source>
        <dbReference type="ARBA" id="ARBA00047428"/>
    </source>
</evidence>
<dbReference type="InterPro" id="IPR023030">
    <property type="entry name" value="Bifunc_HldE"/>
</dbReference>